<proteinExistence type="predicted"/>
<evidence type="ECO:0000259" key="3">
    <source>
        <dbReference type="Pfam" id="PF24322"/>
    </source>
</evidence>
<dbReference type="Proteomes" id="UP000669060">
    <property type="component" value="Unassembled WGS sequence"/>
</dbReference>
<protein>
    <submittedName>
        <fullName evidence="4">DUF3274 domain-containing protein</fullName>
    </submittedName>
</protein>
<dbReference type="InterPro" id="IPR029058">
    <property type="entry name" value="AB_hydrolase_fold"/>
</dbReference>
<evidence type="ECO:0000259" key="2">
    <source>
        <dbReference type="Pfam" id="PF11678"/>
    </source>
</evidence>
<feature type="region of interest" description="Disordered" evidence="1">
    <location>
        <begin position="1"/>
        <end position="21"/>
    </location>
</feature>
<gene>
    <name evidence="4" type="ORF">JFY56_05685</name>
</gene>
<keyword evidence="5" id="KW-1185">Reference proteome</keyword>
<feature type="domain" description="T6SS Tle3 phospholipase effector alpha/beta" evidence="3">
    <location>
        <begin position="32"/>
        <end position="379"/>
    </location>
</feature>
<name>A0ABS3TM20_9PSED</name>
<accession>A0ABS3TM20</accession>
<evidence type="ECO:0000313" key="5">
    <source>
        <dbReference type="Proteomes" id="UP000669060"/>
    </source>
</evidence>
<sequence length="725" mass="80920">MTRNRTVTGEHTAPLAPGQNNLSYVQKRQPKPCIVIVVHGVNDLAGVYDSIESGLCQGLNERLDHLSTTRGQPSPASLIAARYTLPTPEDKDAPNPDKVYYRRRHDSSPRGIVIPFYWGSRESDEIDPKTGKPYLRKDTPHGEWLDRYGNRLDKSGSKEGGIFANATTTLPDMWERGFSGYLFGVVPLNSFFVSTPRHPLFPGPPRNYMVLAAKRLAMLVSIIRERYPDDTVNVVGHSQGTLLTLLANAFLEAGGQRPIDAGILMNSPYSLIQPVLEHWEVQKLQQTAQARLDTLANIVNFIGEGTHSMPSLEEMADPASPRCIGGPQWTGQQCASRQDDTGITFDERDNRGTVSLYFTPLDQTVGLRNVQGIGWQGVPDSLEKVTVLNRLGPRFHQRIFTTRTRDGQPEEVGAHGPDHRYVLRQSGEGTWDGVGGAISRANFDVGQSVRISAAKLPTPLRVNFDGDFRNVVWNTEKNGVHQVREAMDPIEASIAVTHKGLQRYPSGTRTMEAPRDLYGDALKRHFEEQASDLNDLARNPYTAPDNNAWAADWHRVRYMTVNQEDRGATYEVTFDESPNEARRRLMNTPKDELTEDDALSFHSAIPANSEHSRKAMAYDLALGQARSIDDEDFYRYLCRVADWRLGWRGTDNGVIPAEDAAATALAGILDDKPDAASLALYQQEKPEHRMLIDATADYYACGCDQRYPQYFRPAMPCLIKSEQIG</sequence>
<dbReference type="Pfam" id="PF24322">
    <property type="entry name" value="Tle3"/>
    <property type="match status" value="1"/>
</dbReference>
<dbReference type="RefSeq" id="WP_208312561.1">
    <property type="nucleotide sequence ID" value="NZ_JAELYA010000002.1"/>
</dbReference>
<evidence type="ECO:0000256" key="1">
    <source>
        <dbReference type="SAM" id="MobiDB-lite"/>
    </source>
</evidence>
<dbReference type="InterPro" id="IPR056221">
    <property type="entry name" value="Tle3_ab_dom"/>
</dbReference>
<dbReference type="SUPFAM" id="SSF53474">
    <property type="entry name" value="alpha/beta-Hydrolases"/>
    <property type="match status" value="1"/>
</dbReference>
<dbReference type="Gene3D" id="3.40.50.1820">
    <property type="entry name" value="alpha/beta hydrolase"/>
    <property type="match status" value="1"/>
</dbReference>
<dbReference type="Pfam" id="PF11678">
    <property type="entry name" value="Tle3_C"/>
    <property type="match status" value="1"/>
</dbReference>
<dbReference type="InterPro" id="IPR021692">
    <property type="entry name" value="Tle3_C"/>
</dbReference>
<feature type="domain" description="Antibacterial effector protein Tle3 C-terminal" evidence="2">
    <location>
        <begin position="565"/>
        <end position="722"/>
    </location>
</feature>
<dbReference type="EMBL" id="JAELYA010000002">
    <property type="protein sequence ID" value="MBO3274705.1"/>
    <property type="molecule type" value="Genomic_DNA"/>
</dbReference>
<organism evidence="4 5">
    <name type="scientific">Pseudomonas schmalbachii</name>
    <dbReference type="NCBI Taxonomy" id="2816993"/>
    <lineage>
        <taxon>Bacteria</taxon>
        <taxon>Pseudomonadati</taxon>
        <taxon>Pseudomonadota</taxon>
        <taxon>Gammaproteobacteria</taxon>
        <taxon>Pseudomonadales</taxon>
        <taxon>Pseudomonadaceae</taxon>
        <taxon>Pseudomonas</taxon>
    </lineage>
</organism>
<comment type="caution">
    <text evidence="4">The sequence shown here is derived from an EMBL/GenBank/DDBJ whole genome shotgun (WGS) entry which is preliminary data.</text>
</comment>
<evidence type="ECO:0000313" key="4">
    <source>
        <dbReference type="EMBL" id="MBO3274705.1"/>
    </source>
</evidence>
<reference evidence="4 5" key="1">
    <citation type="submission" date="2020-12" db="EMBL/GenBank/DDBJ databases">
        <title>Pseudomonas schmalbachii sp. nov. isolated from millipede gut.</title>
        <authorList>
            <person name="Shelomi M."/>
        </authorList>
    </citation>
    <scope>NUCLEOTIDE SEQUENCE [LARGE SCALE GENOMIC DNA]</scope>
    <source>
        <strain evidence="4 5">Milli4</strain>
    </source>
</reference>